<dbReference type="InterPro" id="IPR021838">
    <property type="entry name" value="DUF3431"/>
</dbReference>
<accession>A0A8H6CER5</accession>
<dbReference type="Proteomes" id="UP000593566">
    <property type="component" value="Unassembled WGS sequence"/>
</dbReference>
<sequence>MSDPSAVAFLLKTSALGSPSASSAPAAQPTSPETPPTSDSSSAVSLSSTPVTESISDLSAITPLSSRRASSTVTRDHLDFEIVVAHYNEDLTWLKPVIEYCKVYSKGGPKHTPELQFDAESLENIGREGHTYLHHIVKNYESLKDVTLFTQARVDDHTDLNALEMREIALNTKPGRVTTFPHRAMELFDLWEGFPWEKYPCWAKWSSPEGVFKGKKAQETPAQYFKDFFNNFGHDGPPKLVGFQPGAIFAVRRETVHQHPKELYQRMLQDLFLGDMKSVDPETGHYLERFWLAMFRNEEYCCWDASDISDTELNDQGQLAKGRWHVTPQGIEVDLGFTNKA</sequence>
<reference evidence="2 3" key="1">
    <citation type="journal article" date="2020" name="Genomics">
        <title>Complete, high-quality genomes from long-read metagenomic sequencing of two wolf lichen thalli reveals enigmatic genome architecture.</title>
        <authorList>
            <person name="McKenzie S.K."/>
            <person name="Walston R.F."/>
            <person name="Allen J.L."/>
        </authorList>
    </citation>
    <scope>NUCLEOTIDE SEQUENCE [LARGE SCALE GENOMIC DNA]</scope>
    <source>
        <strain evidence="2">WasteWater1</strain>
    </source>
</reference>
<keyword evidence="3" id="KW-1185">Reference proteome</keyword>
<evidence type="ECO:0000313" key="2">
    <source>
        <dbReference type="EMBL" id="KAF6222038.1"/>
    </source>
</evidence>
<name>A0A8H6CER5_9LECA</name>
<dbReference type="RefSeq" id="XP_037151473.1">
    <property type="nucleotide sequence ID" value="XM_037292054.1"/>
</dbReference>
<evidence type="ECO:0000256" key="1">
    <source>
        <dbReference type="SAM" id="MobiDB-lite"/>
    </source>
</evidence>
<proteinExistence type="predicted"/>
<dbReference type="GeneID" id="59329540"/>
<dbReference type="PANTHER" id="PTHR37490">
    <property type="entry name" value="EXPRESSED PROTEIN"/>
    <property type="match status" value="1"/>
</dbReference>
<feature type="region of interest" description="Disordered" evidence="1">
    <location>
        <begin position="16"/>
        <end position="49"/>
    </location>
</feature>
<dbReference type="EMBL" id="JACCJB010000012">
    <property type="protein sequence ID" value="KAF6222038.1"/>
    <property type="molecule type" value="Genomic_DNA"/>
</dbReference>
<dbReference type="Pfam" id="PF11913">
    <property type="entry name" value="DUF3431"/>
    <property type="match status" value="1"/>
</dbReference>
<protein>
    <submittedName>
        <fullName evidence="2">Uncharacterized protein</fullName>
    </submittedName>
</protein>
<evidence type="ECO:0000313" key="3">
    <source>
        <dbReference type="Proteomes" id="UP000593566"/>
    </source>
</evidence>
<organism evidence="2 3">
    <name type="scientific">Letharia lupina</name>
    <dbReference type="NCBI Taxonomy" id="560253"/>
    <lineage>
        <taxon>Eukaryota</taxon>
        <taxon>Fungi</taxon>
        <taxon>Dikarya</taxon>
        <taxon>Ascomycota</taxon>
        <taxon>Pezizomycotina</taxon>
        <taxon>Lecanoromycetes</taxon>
        <taxon>OSLEUM clade</taxon>
        <taxon>Lecanoromycetidae</taxon>
        <taxon>Lecanorales</taxon>
        <taxon>Lecanorineae</taxon>
        <taxon>Parmeliaceae</taxon>
        <taxon>Letharia</taxon>
    </lineage>
</organism>
<comment type="caution">
    <text evidence="2">The sequence shown here is derived from an EMBL/GenBank/DDBJ whole genome shotgun (WGS) entry which is preliminary data.</text>
</comment>
<gene>
    <name evidence="2" type="ORF">HO133_001124</name>
</gene>
<dbReference type="PANTHER" id="PTHR37490:SF1">
    <property type="entry name" value="GLYCOSYLTRANSFERASE 2-LIKE DOMAIN-CONTAINING PROTEIN"/>
    <property type="match status" value="1"/>
</dbReference>
<dbReference type="AlphaFoldDB" id="A0A8H6CER5"/>